<name>K9Z4Z0_CYAAP</name>
<dbReference type="OrthoDB" id="9256236at2"/>
<feature type="domain" description="DUF2281" evidence="1">
    <location>
        <begin position="7"/>
        <end position="64"/>
    </location>
</feature>
<evidence type="ECO:0000313" key="2">
    <source>
        <dbReference type="EMBL" id="AFZ53645.1"/>
    </source>
</evidence>
<sequence length="77" mass="8883">MTLEQLLISKFQTLSPHRKQELLDFAEFLAQKSDSQSQGKLSNNKTTIRGLWKDVVVTDEDLDEAKKAVFKNISEWD</sequence>
<accession>K9Z4Z0</accession>
<dbReference type="STRING" id="755178.Cyan10605_1536"/>
<dbReference type="PATRIC" id="fig|755178.3.peg.1631"/>
<dbReference type="EMBL" id="CP003947">
    <property type="protein sequence ID" value="AFZ53645.1"/>
    <property type="molecule type" value="Genomic_DNA"/>
</dbReference>
<keyword evidence="3" id="KW-1185">Reference proteome</keyword>
<organism evidence="2 3">
    <name type="scientific">Cyanobacterium aponinum (strain PCC 10605)</name>
    <dbReference type="NCBI Taxonomy" id="755178"/>
    <lineage>
        <taxon>Bacteria</taxon>
        <taxon>Bacillati</taxon>
        <taxon>Cyanobacteriota</taxon>
        <taxon>Cyanophyceae</taxon>
        <taxon>Oscillatoriophycideae</taxon>
        <taxon>Chroococcales</taxon>
        <taxon>Geminocystaceae</taxon>
        <taxon>Cyanobacterium</taxon>
    </lineage>
</organism>
<dbReference type="HOGENOM" id="CLU_198141_0_0_3"/>
<dbReference type="KEGG" id="can:Cyan10605_1536"/>
<dbReference type="InterPro" id="IPR018739">
    <property type="entry name" value="DUF2281"/>
</dbReference>
<dbReference type="Pfam" id="PF10047">
    <property type="entry name" value="DUF2281"/>
    <property type="match status" value="1"/>
</dbReference>
<dbReference type="AlphaFoldDB" id="K9Z4Z0"/>
<dbReference type="Proteomes" id="UP000010480">
    <property type="component" value="Chromosome"/>
</dbReference>
<gene>
    <name evidence="2" type="ordered locus">Cyan10605_1536</name>
</gene>
<dbReference type="RefSeq" id="WP_015219372.1">
    <property type="nucleotide sequence ID" value="NC_019776.1"/>
</dbReference>
<proteinExistence type="predicted"/>
<evidence type="ECO:0000259" key="1">
    <source>
        <dbReference type="Pfam" id="PF10047"/>
    </source>
</evidence>
<evidence type="ECO:0000313" key="3">
    <source>
        <dbReference type="Proteomes" id="UP000010480"/>
    </source>
</evidence>
<reference evidence="3" key="1">
    <citation type="journal article" date="2013" name="Proc. Natl. Acad. Sci. U.S.A.">
        <title>Improving the coverage of the cyanobacterial phylum using diversity-driven genome sequencing.</title>
        <authorList>
            <person name="Shih P.M."/>
            <person name="Wu D."/>
            <person name="Latifi A."/>
            <person name="Axen S.D."/>
            <person name="Fewer D.P."/>
            <person name="Talla E."/>
            <person name="Calteau A."/>
            <person name="Cai F."/>
            <person name="Tandeau de Marsac N."/>
            <person name="Rippka R."/>
            <person name="Herdman M."/>
            <person name="Sivonen K."/>
            <person name="Coursin T."/>
            <person name="Laurent T."/>
            <person name="Goodwin L."/>
            <person name="Nolan M."/>
            <person name="Davenport K.W."/>
            <person name="Han C.S."/>
            <person name="Rubin E.M."/>
            <person name="Eisen J.A."/>
            <person name="Woyke T."/>
            <person name="Gugger M."/>
            <person name="Kerfeld C.A."/>
        </authorList>
    </citation>
    <scope>NUCLEOTIDE SEQUENCE [LARGE SCALE GENOMIC DNA]</scope>
    <source>
        <strain evidence="3">PCC 10605</strain>
    </source>
</reference>
<protein>
    <recommendedName>
        <fullName evidence="1">DUF2281 domain-containing protein</fullName>
    </recommendedName>
</protein>